<dbReference type="EMBL" id="CP023284">
    <property type="protein sequence ID" value="ATA53110.1"/>
    <property type="molecule type" value="Genomic_DNA"/>
</dbReference>
<feature type="DNA-binding region" description="OmpR/PhoB-type" evidence="2">
    <location>
        <begin position="184"/>
        <end position="283"/>
    </location>
</feature>
<dbReference type="Gene3D" id="1.10.10.10">
    <property type="entry name" value="Winged helix-like DNA-binding domain superfamily/Winged helix DNA-binding domain"/>
    <property type="match status" value="1"/>
</dbReference>
<dbReference type="InterPro" id="IPR001867">
    <property type="entry name" value="OmpR/PhoB-type_DNA-bd"/>
</dbReference>
<gene>
    <name evidence="4" type="ORF">CKY39_07695</name>
</gene>
<dbReference type="InterPro" id="IPR016032">
    <property type="entry name" value="Sig_transdc_resp-reg_C-effctor"/>
</dbReference>
<dbReference type="GO" id="GO:0003677">
    <property type="term" value="F:DNA binding"/>
    <property type="evidence" value="ECO:0007669"/>
    <property type="project" value="UniProtKB-UniRule"/>
</dbReference>
<dbReference type="PROSITE" id="PS51755">
    <property type="entry name" value="OMPR_PHOB"/>
    <property type="match status" value="1"/>
</dbReference>
<dbReference type="Proteomes" id="UP000217154">
    <property type="component" value="Chromosome"/>
</dbReference>
<dbReference type="CDD" id="cd00383">
    <property type="entry name" value="trans_reg_C"/>
    <property type="match status" value="1"/>
</dbReference>
<dbReference type="GO" id="GO:0000160">
    <property type="term" value="P:phosphorelay signal transduction system"/>
    <property type="evidence" value="ECO:0007669"/>
    <property type="project" value="InterPro"/>
</dbReference>
<evidence type="ECO:0000259" key="3">
    <source>
        <dbReference type="PROSITE" id="PS51755"/>
    </source>
</evidence>
<accession>A0A250DFJ7</accession>
<proteinExistence type="predicted"/>
<evidence type="ECO:0000256" key="1">
    <source>
        <dbReference type="ARBA" id="ARBA00023125"/>
    </source>
</evidence>
<dbReference type="SUPFAM" id="SSF46894">
    <property type="entry name" value="C-terminal effector domain of the bipartite response regulators"/>
    <property type="match status" value="1"/>
</dbReference>
<evidence type="ECO:0000256" key="2">
    <source>
        <dbReference type="PROSITE-ProRule" id="PRU01091"/>
    </source>
</evidence>
<evidence type="ECO:0000313" key="4">
    <source>
        <dbReference type="EMBL" id="ATA53110.1"/>
    </source>
</evidence>
<dbReference type="Pfam" id="PF00486">
    <property type="entry name" value="Trans_reg_C"/>
    <property type="match status" value="1"/>
</dbReference>
<feature type="domain" description="OmpR/PhoB-type" evidence="3">
    <location>
        <begin position="184"/>
        <end position="283"/>
    </location>
</feature>
<reference evidence="4 5" key="1">
    <citation type="submission" date="2017-09" db="EMBL/GenBank/DDBJ databases">
        <title>The diverse metabolic capabilities of V. boronicumulans make it an excellent choice for continued studies on novel biodegradation.</title>
        <authorList>
            <person name="Sun S."/>
        </authorList>
    </citation>
    <scope>NUCLEOTIDE SEQUENCE [LARGE SCALE GENOMIC DNA]</scope>
    <source>
        <strain evidence="4 5">J1</strain>
    </source>
</reference>
<dbReference type="AlphaFoldDB" id="A0A250DFJ7"/>
<dbReference type="GO" id="GO:0006355">
    <property type="term" value="P:regulation of DNA-templated transcription"/>
    <property type="evidence" value="ECO:0007669"/>
    <property type="project" value="InterPro"/>
</dbReference>
<evidence type="ECO:0000313" key="5">
    <source>
        <dbReference type="Proteomes" id="UP000217154"/>
    </source>
</evidence>
<name>A0A250DFJ7_9BURK</name>
<dbReference type="SMART" id="SM00862">
    <property type="entry name" value="Trans_reg_C"/>
    <property type="match status" value="1"/>
</dbReference>
<protein>
    <recommendedName>
        <fullName evidence="3">OmpR/PhoB-type domain-containing protein</fullName>
    </recommendedName>
</protein>
<keyword evidence="1 2" id="KW-0238">DNA-binding</keyword>
<dbReference type="InterPro" id="IPR036388">
    <property type="entry name" value="WH-like_DNA-bd_sf"/>
</dbReference>
<dbReference type="KEGG" id="vbo:CKY39_07695"/>
<organism evidence="4 5">
    <name type="scientific">Variovorax boronicumulans</name>
    <dbReference type="NCBI Taxonomy" id="436515"/>
    <lineage>
        <taxon>Bacteria</taxon>
        <taxon>Pseudomonadati</taxon>
        <taxon>Pseudomonadota</taxon>
        <taxon>Betaproteobacteria</taxon>
        <taxon>Burkholderiales</taxon>
        <taxon>Comamonadaceae</taxon>
        <taxon>Variovorax</taxon>
    </lineage>
</organism>
<sequence>MEPGPWTRGAKASGGLAARIPLLRTGVLLPAGGPASVQDASERIPSDDGTLASLPMVAIDSAGAKWPALREGMDQLGIASMAFKSLSDLTFALDAGRNFGLLMLRLPADADASWLLAVRKLTDAAILFVVDVDSAKSILRIGVEYLGQNNCDFLHAPFGLDEIKTRAQLLLNRSVSVAQVKADDQTLIFQDYFFRHGDRKVFYRQQEIRLQAREYDIAVGFFKNINRVLAREEILSILRLDKIEARSRVLDVHVSKIRNKLKLIPENGLILVAVYGRGYELRAVNSAKLIAA</sequence>